<dbReference type="InterPro" id="IPR040190">
    <property type="entry name" value="MURQ/GCKR"/>
</dbReference>
<evidence type="ECO:0000256" key="2">
    <source>
        <dbReference type="ARBA" id="ARBA00012122"/>
    </source>
</evidence>
<dbReference type="InterPro" id="IPR005486">
    <property type="entry name" value="Glucokinase_regulatory_CS"/>
</dbReference>
<evidence type="ECO:0000256" key="3">
    <source>
        <dbReference type="ARBA" id="ARBA00014974"/>
    </source>
</evidence>
<reference evidence="8" key="1">
    <citation type="submission" date="2020-12" db="EMBL/GenBank/DDBJ databases">
        <title>Metabolic potential, ecology and presence of endohyphal bacteria is reflected in genomic diversity of Mucoromycotina.</title>
        <authorList>
            <person name="Muszewska A."/>
            <person name="Okrasinska A."/>
            <person name="Steczkiewicz K."/>
            <person name="Drgas O."/>
            <person name="Orlowska M."/>
            <person name="Perlinska-Lenart U."/>
            <person name="Aleksandrzak-Piekarczyk T."/>
            <person name="Szatraj K."/>
            <person name="Zielenkiewicz U."/>
            <person name="Pilsyk S."/>
            <person name="Malc E."/>
            <person name="Mieczkowski P."/>
            <person name="Kruszewska J.S."/>
            <person name="Biernat P."/>
            <person name="Pawlowska J."/>
        </authorList>
    </citation>
    <scope>NUCLEOTIDE SEQUENCE</scope>
    <source>
        <strain evidence="8">WA0000067209</strain>
    </source>
</reference>
<keyword evidence="5" id="KW-0119">Carbohydrate metabolism</keyword>
<dbReference type="Pfam" id="PF22645">
    <property type="entry name" value="GKRP_SIS_N"/>
    <property type="match status" value="1"/>
</dbReference>
<dbReference type="InterPro" id="IPR001347">
    <property type="entry name" value="SIS_dom"/>
</dbReference>
<keyword evidence="9" id="KW-1185">Reference proteome</keyword>
<dbReference type="GO" id="GO:0070095">
    <property type="term" value="F:fructose-6-phosphate binding"/>
    <property type="evidence" value="ECO:0007669"/>
    <property type="project" value="TreeGrafter"/>
</dbReference>
<evidence type="ECO:0000256" key="4">
    <source>
        <dbReference type="ARBA" id="ARBA00023239"/>
    </source>
</evidence>
<dbReference type="AlphaFoldDB" id="A0A8H7UBE4"/>
<dbReference type="PROSITE" id="PS01272">
    <property type="entry name" value="GCKR"/>
    <property type="match status" value="1"/>
</dbReference>
<evidence type="ECO:0000256" key="6">
    <source>
        <dbReference type="ARBA" id="ARBA00031123"/>
    </source>
</evidence>
<dbReference type="HAMAP" id="MF_00068">
    <property type="entry name" value="MurQ"/>
    <property type="match status" value="1"/>
</dbReference>
<evidence type="ECO:0000313" key="9">
    <source>
        <dbReference type="Proteomes" id="UP000654370"/>
    </source>
</evidence>
<accession>A0A8H7UBE4</accession>
<dbReference type="CDD" id="cd05007">
    <property type="entry name" value="SIS_Etherase"/>
    <property type="match status" value="1"/>
</dbReference>
<sequence length="637" mass="66923">MTTDSLAKLLTVLTTEQANPKSANIDSIPTTELLQIINDEDALVPIAIRKELPSISAAVDQIYPRMLAGGRLIYVGCGTSGRLGVVDASECPPTYSAHPDQVIGWMAGGDAAIRKAAEGVEDSFEKGDQDMNQFSITENDTLVGIAASGRTPYVLGAVAHAKQRKALTVGLSFNKGIVLEKAVDIMIAPVCGPEVVTGSTRMKAGTATKLVLNMLSTGVMVRLGKTLGNLMVDVKSSNEKLVARSRRIVKMAVGPSGYLAGSNDLVNMDDQTIDQVMKACNGQVKLSILVAMTGLSVADAVDLLEKNQGVLRAALEERKVSHQSKHIEGSNKSTSNARYLAIDCGGTKMAAAALDEQGNIVAQAQIPSTNFATTAMDVFLSKLQQVAQLACGTETSLPTFKAIWVGSAGCDAPSSQKELNTKLRGTFHVTDDTKIRVTNDVDLLASGLGKKEGVVLIAGTGSIAIRYNAAGQRIQRSGGLGFLAGDEGSGWDIGQAAVRHAGAVIDERASPSILSKRVHAQLECEDRAGFIAKVYAGDEPTRKGRITKLAETVLTSAYEGCAVSQNILTESAKKIALVASYVTQSDDTIILGGGLLTGALAYQTLVKDSLIELGINIEKAVPMENAALPAARSLLDN</sequence>
<dbReference type="InterPro" id="IPR046348">
    <property type="entry name" value="SIS_dom_sf"/>
</dbReference>
<dbReference type="Gene3D" id="1.10.8.1080">
    <property type="match status" value="1"/>
</dbReference>
<comment type="caution">
    <text evidence="8">The sequence shown here is derived from an EMBL/GenBank/DDBJ whole genome shotgun (WGS) entry which is preliminary data.</text>
</comment>
<dbReference type="GO" id="GO:0019899">
    <property type="term" value="F:enzyme binding"/>
    <property type="evidence" value="ECO:0007669"/>
    <property type="project" value="TreeGrafter"/>
</dbReference>
<dbReference type="EMBL" id="JAEPQZ010000011">
    <property type="protein sequence ID" value="KAG2175372.1"/>
    <property type="molecule type" value="Genomic_DNA"/>
</dbReference>
<dbReference type="GO" id="GO:0004857">
    <property type="term" value="F:enzyme inhibitor activity"/>
    <property type="evidence" value="ECO:0007669"/>
    <property type="project" value="TreeGrafter"/>
</dbReference>
<dbReference type="CDD" id="cd24007">
    <property type="entry name" value="ASKHA_NBD_eukNAGK-like"/>
    <property type="match status" value="1"/>
</dbReference>
<dbReference type="NCBIfam" id="TIGR00274">
    <property type="entry name" value="N-acetylmuramic acid 6-phosphate etherase"/>
    <property type="match status" value="1"/>
</dbReference>
<dbReference type="EC" id="2.7.1.59" evidence="2"/>
<dbReference type="GO" id="GO:0045127">
    <property type="term" value="F:N-acetylglucosamine kinase activity"/>
    <property type="evidence" value="ECO:0007669"/>
    <property type="project" value="UniProtKB-EC"/>
</dbReference>
<dbReference type="Gene3D" id="3.40.50.10490">
    <property type="entry name" value="Glucose-6-phosphate isomerase like protein, domain 1"/>
    <property type="match status" value="1"/>
</dbReference>
<dbReference type="Gene3D" id="3.30.420.40">
    <property type="match status" value="2"/>
</dbReference>
<dbReference type="NCBIfam" id="NF003915">
    <property type="entry name" value="PRK05441.1"/>
    <property type="match status" value="1"/>
</dbReference>
<dbReference type="GO" id="GO:0005829">
    <property type="term" value="C:cytosol"/>
    <property type="evidence" value="ECO:0007669"/>
    <property type="project" value="TreeGrafter"/>
</dbReference>
<dbReference type="InterPro" id="IPR043129">
    <property type="entry name" value="ATPase_NBD"/>
</dbReference>
<dbReference type="GO" id="GO:0046348">
    <property type="term" value="P:amino sugar catabolic process"/>
    <property type="evidence" value="ECO:0007669"/>
    <property type="project" value="InterPro"/>
</dbReference>
<dbReference type="InterPro" id="IPR005488">
    <property type="entry name" value="Etherase_MurQ"/>
</dbReference>
<dbReference type="GO" id="GO:0016835">
    <property type="term" value="F:carbon-oxygen lyase activity"/>
    <property type="evidence" value="ECO:0007669"/>
    <property type="project" value="InterPro"/>
</dbReference>
<dbReference type="NCBIfam" id="NF009222">
    <property type="entry name" value="PRK12570.1"/>
    <property type="match status" value="1"/>
</dbReference>
<dbReference type="GO" id="GO:0030246">
    <property type="term" value="F:carbohydrate binding"/>
    <property type="evidence" value="ECO:0007669"/>
    <property type="project" value="TreeGrafter"/>
</dbReference>
<name>A0A8H7UBE4_MORIS</name>
<dbReference type="FunFam" id="3.40.50.10490:FF:000014">
    <property type="entry name" value="N-acetylmuramic acid 6-phosphate etherase"/>
    <property type="match status" value="1"/>
</dbReference>
<evidence type="ECO:0000256" key="1">
    <source>
        <dbReference type="ARBA" id="ARBA00006198"/>
    </source>
</evidence>
<dbReference type="GO" id="GO:0009750">
    <property type="term" value="P:response to fructose"/>
    <property type="evidence" value="ECO:0007669"/>
    <property type="project" value="TreeGrafter"/>
</dbReference>
<evidence type="ECO:0000313" key="8">
    <source>
        <dbReference type="EMBL" id="KAG2175372.1"/>
    </source>
</evidence>
<dbReference type="InterPro" id="IPR002731">
    <property type="entry name" value="ATPase_BadF"/>
</dbReference>
<comment type="similarity">
    <text evidence="1">Belongs to the eukaryotic-type N-acetylglucosamine kinase family.</text>
</comment>
<protein>
    <recommendedName>
        <fullName evidence="3">N-acetyl-D-glucosamine kinase</fullName>
        <ecNumber evidence="2">2.7.1.59</ecNumber>
    </recommendedName>
    <alternativeName>
        <fullName evidence="6">GlcNAc kinase</fullName>
    </alternativeName>
</protein>
<dbReference type="PANTHER" id="PTHR10088:SF4">
    <property type="entry name" value="GLUCOKINASE REGULATORY PROTEIN"/>
    <property type="match status" value="1"/>
</dbReference>
<dbReference type="SUPFAM" id="SSF53697">
    <property type="entry name" value="SIS domain"/>
    <property type="match status" value="1"/>
</dbReference>
<dbReference type="Proteomes" id="UP000654370">
    <property type="component" value="Unassembled WGS sequence"/>
</dbReference>
<evidence type="ECO:0000259" key="7">
    <source>
        <dbReference type="PROSITE" id="PS51464"/>
    </source>
</evidence>
<gene>
    <name evidence="8" type="ORF">INT43_001019</name>
</gene>
<dbReference type="GO" id="GO:0042593">
    <property type="term" value="P:glucose homeostasis"/>
    <property type="evidence" value="ECO:0007669"/>
    <property type="project" value="TreeGrafter"/>
</dbReference>
<organism evidence="8 9">
    <name type="scientific">Mortierella isabellina</name>
    <name type="common">Filamentous fungus</name>
    <name type="synonym">Umbelopsis isabellina</name>
    <dbReference type="NCBI Taxonomy" id="91625"/>
    <lineage>
        <taxon>Eukaryota</taxon>
        <taxon>Fungi</taxon>
        <taxon>Fungi incertae sedis</taxon>
        <taxon>Mucoromycota</taxon>
        <taxon>Mucoromycotina</taxon>
        <taxon>Umbelopsidomycetes</taxon>
        <taxon>Umbelopsidales</taxon>
        <taxon>Umbelopsidaceae</taxon>
        <taxon>Umbelopsis</taxon>
    </lineage>
</organism>
<dbReference type="GO" id="GO:0005654">
    <property type="term" value="C:nucleoplasm"/>
    <property type="evidence" value="ECO:0007669"/>
    <property type="project" value="TreeGrafter"/>
</dbReference>
<feature type="domain" description="SIS" evidence="7">
    <location>
        <begin position="62"/>
        <end position="225"/>
    </location>
</feature>
<dbReference type="SUPFAM" id="SSF53067">
    <property type="entry name" value="Actin-like ATPase domain"/>
    <property type="match status" value="2"/>
</dbReference>
<dbReference type="Pfam" id="PF01869">
    <property type="entry name" value="BcrAD_BadFG"/>
    <property type="match status" value="1"/>
</dbReference>
<keyword evidence="4" id="KW-0456">Lyase</keyword>
<evidence type="ECO:0000256" key="5">
    <source>
        <dbReference type="ARBA" id="ARBA00023277"/>
    </source>
</evidence>
<dbReference type="OrthoDB" id="311172at2759"/>
<proteinExistence type="inferred from homology"/>
<dbReference type="PROSITE" id="PS51464">
    <property type="entry name" value="SIS"/>
    <property type="match status" value="1"/>
</dbReference>
<dbReference type="PANTHER" id="PTHR10088">
    <property type="entry name" value="GLUCOKINASE REGULATORY PROTEIN"/>
    <property type="match status" value="1"/>
</dbReference>